<sequence length="443" mass="45828">MNYLNGRTTVALLLATILPLLDSSLVNVLLPSISADFGVSEASAQLGISTYMLAATAGIVLSTTLLRRFGSRRIWIASVVVFVVASTAVGCSTSLAIFVIARIVQGTACGFIMPAVQKIAVELVGKDGMRAALATIGLPAVIAPAFGPLFGGVLVETIGWRPMFIVNIPLGLTALLLANSELPKSYGSRVPIGIRQASAALAGMVGLLWCISSIGSMTIGWLSMVFVLAVSFLSLFCFMDLKASTPLLDVAIFKNFRFAIAMMLCFLVGLVFYGTLLSTSLHIQTDLGKPAWCAGCVLAVQGVGAWAVRSLIKGPWKAVNPFQLIAAGLILSAIGTVGIQLVTQWSAVQLVVLFLSALIRGLGIGGCTLMALSAAYEVVTADDAGVVGAHTRLMLQLGGALGAAAVGVWSGSAIGLGVLTAVMAFAGALASLILVINQRQSKV</sequence>
<feature type="domain" description="Major facilitator superfamily (MFS) profile" evidence="7">
    <location>
        <begin position="8"/>
        <end position="439"/>
    </location>
</feature>
<evidence type="ECO:0000256" key="5">
    <source>
        <dbReference type="ARBA" id="ARBA00023136"/>
    </source>
</evidence>
<feature type="transmembrane region" description="Helical" evidence="6">
    <location>
        <begin position="221"/>
        <end position="238"/>
    </location>
</feature>
<keyword evidence="9" id="KW-1185">Reference proteome</keyword>
<dbReference type="InterPro" id="IPR011701">
    <property type="entry name" value="MFS"/>
</dbReference>
<protein>
    <submittedName>
        <fullName evidence="8">Major facilitator superfamily permease</fullName>
    </submittedName>
</protein>
<feature type="transmembrane region" description="Helical" evidence="6">
    <location>
        <begin position="348"/>
        <end position="372"/>
    </location>
</feature>
<dbReference type="PROSITE" id="PS50850">
    <property type="entry name" value="MFS"/>
    <property type="match status" value="1"/>
</dbReference>
<dbReference type="InterPro" id="IPR036259">
    <property type="entry name" value="MFS_trans_sf"/>
</dbReference>
<dbReference type="Pfam" id="PF07690">
    <property type="entry name" value="MFS_1"/>
    <property type="match status" value="1"/>
</dbReference>
<dbReference type="InterPro" id="IPR020846">
    <property type="entry name" value="MFS_dom"/>
</dbReference>
<evidence type="ECO:0000313" key="9">
    <source>
        <dbReference type="Proteomes" id="UP000000492"/>
    </source>
</evidence>
<dbReference type="OrthoDB" id="9812221at2"/>
<dbReference type="eggNOG" id="COG2814">
    <property type="taxonomic scope" value="Bacteria"/>
</dbReference>
<dbReference type="HOGENOM" id="CLU_000960_28_0_11"/>
<gene>
    <name evidence="8" type="ordered locus">CRES_1309</name>
</gene>
<evidence type="ECO:0000259" key="7">
    <source>
        <dbReference type="PROSITE" id="PS50850"/>
    </source>
</evidence>
<dbReference type="EMBL" id="CP002857">
    <property type="protein sequence ID" value="AEI09665.1"/>
    <property type="molecule type" value="Genomic_DNA"/>
</dbReference>
<dbReference type="PANTHER" id="PTHR42718:SF9">
    <property type="entry name" value="MAJOR FACILITATOR SUPERFAMILY MULTIDRUG TRANSPORTER MFSC"/>
    <property type="match status" value="1"/>
</dbReference>
<evidence type="ECO:0000313" key="8">
    <source>
        <dbReference type="EMBL" id="AEI09665.1"/>
    </source>
</evidence>
<feature type="transmembrane region" description="Helical" evidence="6">
    <location>
        <begin position="289"/>
        <end position="312"/>
    </location>
</feature>
<evidence type="ECO:0000256" key="1">
    <source>
        <dbReference type="ARBA" id="ARBA00004651"/>
    </source>
</evidence>
<dbReference type="GO" id="GO:0005886">
    <property type="term" value="C:plasma membrane"/>
    <property type="evidence" value="ECO:0007669"/>
    <property type="project" value="UniProtKB-SubCell"/>
</dbReference>
<feature type="transmembrane region" description="Helical" evidence="6">
    <location>
        <begin position="324"/>
        <end position="342"/>
    </location>
</feature>
<comment type="subcellular location">
    <subcellularLocation>
        <location evidence="1">Cell membrane</location>
        <topology evidence="1">Multi-pass membrane protein</topology>
    </subcellularLocation>
</comment>
<keyword evidence="3 6" id="KW-0812">Transmembrane</keyword>
<keyword evidence="4 6" id="KW-1133">Transmembrane helix</keyword>
<dbReference type="GO" id="GO:0022857">
    <property type="term" value="F:transmembrane transporter activity"/>
    <property type="evidence" value="ECO:0007669"/>
    <property type="project" value="InterPro"/>
</dbReference>
<evidence type="ECO:0000256" key="6">
    <source>
        <dbReference type="SAM" id="Phobius"/>
    </source>
</evidence>
<evidence type="ECO:0000256" key="4">
    <source>
        <dbReference type="ARBA" id="ARBA00022989"/>
    </source>
</evidence>
<evidence type="ECO:0000256" key="3">
    <source>
        <dbReference type="ARBA" id="ARBA00022692"/>
    </source>
</evidence>
<organism evidence="8 9">
    <name type="scientific">Corynebacterium resistens (strain DSM 45100 / JCM 12819 / GTC 2026 / SICGH 158)</name>
    <dbReference type="NCBI Taxonomy" id="662755"/>
    <lineage>
        <taxon>Bacteria</taxon>
        <taxon>Bacillati</taxon>
        <taxon>Actinomycetota</taxon>
        <taxon>Actinomycetes</taxon>
        <taxon>Mycobacteriales</taxon>
        <taxon>Corynebacteriaceae</taxon>
        <taxon>Corynebacterium</taxon>
    </lineage>
</organism>
<dbReference type="Gene3D" id="1.20.1720.10">
    <property type="entry name" value="Multidrug resistance protein D"/>
    <property type="match status" value="1"/>
</dbReference>
<keyword evidence="5 6" id="KW-0472">Membrane</keyword>
<dbReference type="SUPFAM" id="SSF103473">
    <property type="entry name" value="MFS general substrate transporter"/>
    <property type="match status" value="1"/>
</dbReference>
<feature type="transmembrane region" description="Helical" evidence="6">
    <location>
        <begin position="128"/>
        <end position="146"/>
    </location>
</feature>
<reference evidence="8 9" key="1">
    <citation type="journal article" date="2012" name="BMC Genomics">
        <title>Complete genome sequence, lifestyle, and multi-drug resistance of the human pathogen Corynebacterium resistens DSM 45100 isolated from blood samples of a leukemia patient.</title>
        <authorList>
            <person name="Schroder J."/>
            <person name="Maus I."/>
            <person name="Meyer K."/>
            <person name="Wordemann S."/>
            <person name="Blom J."/>
            <person name="Jaenicke S."/>
            <person name="Schneider J."/>
            <person name="Trost E."/>
            <person name="Tauch A."/>
        </authorList>
    </citation>
    <scope>NUCLEOTIDE SEQUENCE [LARGE SCALE GENOMIC DNA]</scope>
    <source>
        <strain evidence="9">DSM 45100 / JCM 12819 / CCUG 50093 / GTC 2026 / SICGH 158</strain>
    </source>
</reference>
<evidence type="ECO:0000256" key="2">
    <source>
        <dbReference type="ARBA" id="ARBA00022448"/>
    </source>
</evidence>
<dbReference type="PANTHER" id="PTHR42718">
    <property type="entry name" value="MAJOR FACILITATOR SUPERFAMILY MULTIDRUG TRANSPORTER MFSC"/>
    <property type="match status" value="1"/>
</dbReference>
<dbReference type="RefSeq" id="WP_013888677.1">
    <property type="nucleotide sequence ID" value="NC_015673.1"/>
</dbReference>
<name>F8DYK0_CORRG</name>
<dbReference type="AlphaFoldDB" id="F8DYK0"/>
<accession>F8DYK0</accession>
<keyword evidence="2" id="KW-0813">Transport</keyword>
<dbReference type="KEGG" id="crd:CRES_1309"/>
<feature type="transmembrane region" description="Helical" evidence="6">
    <location>
        <begin position="416"/>
        <end position="436"/>
    </location>
</feature>
<feature type="transmembrane region" description="Helical" evidence="6">
    <location>
        <begin position="258"/>
        <end position="277"/>
    </location>
</feature>
<dbReference type="STRING" id="662755.CRES_1309"/>
<feature type="transmembrane region" description="Helical" evidence="6">
    <location>
        <begin position="197"/>
        <end position="215"/>
    </location>
</feature>
<feature type="transmembrane region" description="Helical" evidence="6">
    <location>
        <begin position="47"/>
        <end position="66"/>
    </location>
</feature>
<feature type="transmembrane region" description="Helical" evidence="6">
    <location>
        <begin position="158"/>
        <end position="177"/>
    </location>
</feature>
<dbReference type="Proteomes" id="UP000000492">
    <property type="component" value="Chromosome"/>
</dbReference>
<proteinExistence type="predicted"/>